<dbReference type="Pfam" id="PF02518">
    <property type="entry name" value="HATPase_c"/>
    <property type="match status" value="1"/>
</dbReference>
<proteinExistence type="predicted"/>
<dbReference type="CDD" id="cd00082">
    <property type="entry name" value="HisKA"/>
    <property type="match status" value="1"/>
</dbReference>
<dbReference type="PANTHER" id="PTHR43065:SF10">
    <property type="entry name" value="PEROXIDE STRESS-ACTIVATED HISTIDINE KINASE MAK3"/>
    <property type="match status" value="1"/>
</dbReference>
<keyword evidence="9" id="KW-0175">Coiled coil</keyword>
<evidence type="ECO:0000256" key="6">
    <source>
        <dbReference type="ARBA" id="ARBA00022777"/>
    </source>
</evidence>
<name>B3E5Q8_TRIL1</name>
<evidence type="ECO:0000313" key="12">
    <source>
        <dbReference type="Proteomes" id="UP000002420"/>
    </source>
</evidence>
<dbReference type="PANTHER" id="PTHR43065">
    <property type="entry name" value="SENSOR HISTIDINE KINASE"/>
    <property type="match status" value="1"/>
</dbReference>
<dbReference type="InterPro" id="IPR005467">
    <property type="entry name" value="His_kinase_dom"/>
</dbReference>
<dbReference type="eggNOG" id="COG5000">
    <property type="taxonomic scope" value="Bacteria"/>
</dbReference>
<dbReference type="GO" id="GO:0005524">
    <property type="term" value="F:ATP binding"/>
    <property type="evidence" value="ECO:0007669"/>
    <property type="project" value="UniProtKB-KW"/>
</dbReference>
<dbReference type="AlphaFoldDB" id="B3E5Q8"/>
<evidence type="ECO:0000256" key="2">
    <source>
        <dbReference type="ARBA" id="ARBA00012438"/>
    </source>
</evidence>
<organism evidence="11 12">
    <name type="scientific">Trichlorobacter lovleyi (strain ATCC BAA-1151 / DSM 17278 / SZ)</name>
    <name type="common">Geobacter lovleyi</name>
    <dbReference type="NCBI Taxonomy" id="398767"/>
    <lineage>
        <taxon>Bacteria</taxon>
        <taxon>Pseudomonadati</taxon>
        <taxon>Thermodesulfobacteriota</taxon>
        <taxon>Desulfuromonadia</taxon>
        <taxon>Geobacterales</taxon>
        <taxon>Geobacteraceae</taxon>
        <taxon>Trichlorobacter</taxon>
    </lineage>
</organism>
<protein>
    <recommendedName>
        <fullName evidence="2">histidine kinase</fullName>
        <ecNumber evidence="2">2.7.13.3</ecNumber>
    </recommendedName>
</protein>
<keyword evidence="3" id="KW-0597">Phosphoprotein</keyword>
<dbReference type="Pfam" id="PF00512">
    <property type="entry name" value="HisKA"/>
    <property type="match status" value="1"/>
</dbReference>
<dbReference type="RefSeq" id="WP_012470482.1">
    <property type="nucleotide sequence ID" value="NC_010814.1"/>
</dbReference>
<dbReference type="SUPFAM" id="SSF47384">
    <property type="entry name" value="Homodimeric domain of signal transducing histidine kinase"/>
    <property type="match status" value="1"/>
</dbReference>
<dbReference type="GO" id="GO:0000155">
    <property type="term" value="F:phosphorelay sensor kinase activity"/>
    <property type="evidence" value="ECO:0007669"/>
    <property type="project" value="InterPro"/>
</dbReference>
<comment type="catalytic activity">
    <reaction evidence="1">
        <text>ATP + protein L-histidine = ADP + protein N-phospho-L-histidine.</text>
        <dbReference type="EC" id="2.7.13.3"/>
    </reaction>
</comment>
<dbReference type="Proteomes" id="UP000002420">
    <property type="component" value="Chromosome"/>
</dbReference>
<dbReference type="KEGG" id="glo:Glov_2435"/>
<keyword evidence="7" id="KW-0067">ATP-binding</keyword>
<evidence type="ECO:0000256" key="5">
    <source>
        <dbReference type="ARBA" id="ARBA00022741"/>
    </source>
</evidence>
<evidence type="ECO:0000256" key="9">
    <source>
        <dbReference type="SAM" id="Coils"/>
    </source>
</evidence>
<evidence type="ECO:0000256" key="3">
    <source>
        <dbReference type="ARBA" id="ARBA00022553"/>
    </source>
</evidence>
<dbReference type="OrthoDB" id="224978at2"/>
<dbReference type="InterPro" id="IPR036097">
    <property type="entry name" value="HisK_dim/P_sf"/>
</dbReference>
<dbReference type="InterPro" id="IPR036890">
    <property type="entry name" value="HATPase_C_sf"/>
</dbReference>
<dbReference type="Gene3D" id="1.10.287.130">
    <property type="match status" value="1"/>
</dbReference>
<keyword evidence="4" id="KW-0808">Transferase</keyword>
<evidence type="ECO:0000256" key="7">
    <source>
        <dbReference type="ARBA" id="ARBA00022840"/>
    </source>
</evidence>
<evidence type="ECO:0000259" key="10">
    <source>
        <dbReference type="PROSITE" id="PS50109"/>
    </source>
</evidence>
<dbReference type="SMART" id="SM00388">
    <property type="entry name" value="HisKA"/>
    <property type="match status" value="1"/>
</dbReference>
<dbReference type="InterPro" id="IPR003661">
    <property type="entry name" value="HisK_dim/P_dom"/>
</dbReference>
<dbReference type="EC" id="2.7.13.3" evidence="2"/>
<feature type="coiled-coil region" evidence="9">
    <location>
        <begin position="69"/>
        <end position="103"/>
    </location>
</feature>
<reference evidence="11 12" key="1">
    <citation type="submission" date="2008-05" db="EMBL/GenBank/DDBJ databases">
        <title>Complete sequence of chromosome of Geobacter lovleyi SZ.</title>
        <authorList>
            <consortium name="US DOE Joint Genome Institute"/>
            <person name="Lucas S."/>
            <person name="Copeland A."/>
            <person name="Lapidus A."/>
            <person name="Glavina del Rio T."/>
            <person name="Dalin E."/>
            <person name="Tice H."/>
            <person name="Bruce D."/>
            <person name="Goodwin L."/>
            <person name="Pitluck S."/>
            <person name="Chertkov O."/>
            <person name="Meincke L."/>
            <person name="Brettin T."/>
            <person name="Detter J.C."/>
            <person name="Han C."/>
            <person name="Tapia R."/>
            <person name="Kuske C.R."/>
            <person name="Schmutz J."/>
            <person name="Larimer F."/>
            <person name="Land M."/>
            <person name="Hauser L."/>
            <person name="Kyrpides N."/>
            <person name="Mikhailova N."/>
            <person name="Sung Y."/>
            <person name="Fletcher K.E."/>
            <person name="Ritalahti K.M."/>
            <person name="Loeffler F.E."/>
            <person name="Richardson P."/>
        </authorList>
    </citation>
    <scope>NUCLEOTIDE SEQUENCE [LARGE SCALE GENOMIC DNA]</scope>
    <source>
        <strain evidence="12">ATCC BAA-1151 / DSM 17278 / SZ</strain>
    </source>
</reference>
<keyword evidence="6 11" id="KW-0418">Kinase</keyword>
<dbReference type="InterPro" id="IPR004358">
    <property type="entry name" value="Sig_transdc_His_kin-like_C"/>
</dbReference>
<dbReference type="SMART" id="SM00387">
    <property type="entry name" value="HATPase_c"/>
    <property type="match status" value="1"/>
</dbReference>
<dbReference type="PROSITE" id="PS50109">
    <property type="entry name" value="HIS_KIN"/>
    <property type="match status" value="1"/>
</dbReference>
<evidence type="ECO:0000256" key="4">
    <source>
        <dbReference type="ARBA" id="ARBA00022679"/>
    </source>
</evidence>
<evidence type="ECO:0000256" key="8">
    <source>
        <dbReference type="ARBA" id="ARBA00023012"/>
    </source>
</evidence>
<accession>B3E5Q8</accession>
<evidence type="ECO:0000313" key="11">
    <source>
        <dbReference type="EMBL" id="ACD96149.1"/>
    </source>
</evidence>
<keyword evidence="12" id="KW-1185">Reference proteome</keyword>
<keyword evidence="8" id="KW-0902">Two-component regulatory system</keyword>
<feature type="domain" description="Histidine kinase" evidence="10">
    <location>
        <begin position="115"/>
        <end position="347"/>
    </location>
</feature>
<dbReference type="Gene3D" id="3.30.565.10">
    <property type="entry name" value="Histidine kinase-like ATPase, C-terminal domain"/>
    <property type="match status" value="1"/>
</dbReference>
<dbReference type="InterPro" id="IPR003594">
    <property type="entry name" value="HATPase_dom"/>
</dbReference>
<dbReference type="STRING" id="398767.Glov_2435"/>
<dbReference type="SUPFAM" id="SSF55874">
    <property type="entry name" value="ATPase domain of HSP90 chaperone/DNA topoisomerase II/histidine kinase"/>
    <property type="match status" value="1"/>
</dbReference>
<dbReference type="PRINTS" id="PR00344">
    <property type="entry name" value="BCTRLSENSOR"/>
</dbReference>
<keyword evidence="5" id="KW-0547">Nucleotide-binding</keyword>
<gene>
    <name evidence="11" type="ordered locus">Glov_2435</name>
</gene>
<dbReference type="HOGENOM" id="CLU_000445_89_1_7"/>
<evidence type="ECO:0000256" key="1">
    <source>
        <dbReference type="ARBA" id="ARBA00000085"/>
    </source>
</evidence>
<sequence>MYSRQVEELLEQLIVAAEKLSMGRYEGHEQIFAMTDDGRYPPVVARFAEAFGMMAVKIEAREFRLEQMIDDLTRTRDELTVTNQRLQQSLQELQQAQMQLIQQAKMETVGRLAAGVAHEVKNPLAIIQLGTDFLADQLKDTPLWYETVMDMADAVQRADRVIKGMLDFSRSEQLDLQEADLQTVIDDSLLLVRHELNSGHIAVVREAAGDIPLLLLDRNKLKQVFINLFMNAVHAMPEGGSLTVSVALHRLCPADLAAFGSGQTAAAAGEQAVMIRIADTGKGIPEEVVTKLFDPFFTTKPVGVGTGLGLSVTGKILELHHAVITLGNRRDRQGAEALLLFTLPKGDAQP</sequence>
<dbReference type="EMBL" id="CP001089">
    <property type="protein sequence ID" value="ACD96149.1"/>
    <property type="molecule type" value="Genomic_DNA"/>
</dbReference>